<dbReference type="Pfam" id="PF13280">
    <property type="entry name" value="WYL"/>
    <property type="match status" value="1"/>
</dbReference>
<evidence type="ECO:0000259" key="3">
    <source>
        <dbReference type="Pfam" id="PF08220"/>
    </source>
</evidence>
<dbReference type="InterPro" id="IPR036390">
    <property type="entry name" value="WH_DNA-bd_sf"/>
</dbReference>
<sequence length="327" mass="38337">MKPKKRKVIIYVGTGAKDRRFDTFKRRIIYIFSRLAQRGFITTKELAEKFEMTPRNALRDLYPLREEGILKENITRSGRWEFDTASNSFIKMVVTDNDSSTLTFLYNFAKVFGGDINEKVLSVLDKGFLREDREYPFFMITQKVKNPAAKMPCHQELYDAILKHHKINLTYRKATGQQATVKVSPFSMIMCDGLWYLGYLPDGKEKELRTVRSSHIISVEPLPDEVFERPEWAHKAMKEAKNIWFGPAKTKFRLKVQNTIKDYFEMSEFFPEQKIKDEGPEYFTIEARYSHYNEVVPNILRFLPAITVLEPAELKAEVAWRVNAYKP</sequence>
<evidence type="ECO:0000259" key="5">
    <source>
        <dbReference type="Pfam" id="PF25583"/>
    </source>
</evidence>
<name>A0A1G2QQS1_9BACT</name>
<protein>
    <recommendedName>
        <fullName evidence="8">WYL domain-containing protein</fullName>
    </recommendedName>
</protein>
<dbReference type="EMBL" id="MHTO01000004">
    <property type="protein sequence ID" value="OHA62737.1"/>
    <property type="molecule type" value="Genomic_DNA"/>
</dbReference>
<dbReference type="PANTHER" id="PTHR34580">
    <property type="match status" value="1"/>
</dbReference>
<keyword evidence="1" id="KW-0805">Transcription regulation</keyword>
<dbReference type="PANTHER" id="PTHR34580:SF1">
    <property type="entry name" value="PROTEIN PAFC"/>
    <property type="match status" value="1"/>
</dbReference>
<evidence type="ECO:0008006" key="8">
    <source>
        <dbReference type="Google" id="ProtNLM"/>
    </source>
</evidence>
<evidence type="ECO:0000256" key="1">
    <source>
        <dbReference type="ARBA" id="ARBA00023015"/>
    </source>
</evidence>
<feature type="domain" description="WCX" evidence="5">
    <location>
        <begin position="260"/>
        <end position="321"/>
    </location>
</feature>
<dbReference type="PROSITE" id="PS52050">
    <property type="entry name" value="WYL"/>
    <property type="match status" value="1"/>
</dbReference>
<reference evidence="6 7" key="1">
    <citation type="journal article" date="2016" name="Nat. Commun.">
        <title>Thousands of microbial genomes shed light on interconnected biogeochemical processes in an aquifer system.</title>
        <authorList>
            <person name="Anantharaman K."/>
            <person name="Brown C.T."/>
            <person name="Hug L.A."/>
            <person name="Sharon I."/>
            <person name="Castelle C.J."/>
            <person name="Probst A.J."/>
            <person name="Thomas B.C."/>
            <person name="Singh A."/>
            <person name="Wilkins M.J."/>
            <person name="Karaoz U."/>
            <person name="Brodie E.L."/>
            <person name="Williams K.H."/>
            <person name="Hubbard S.S."/>
            <person name="Banfield J.F."/>
        </authorList>
    </citation>
    <scope>NUCLEOTIDE SEQUENCE [LARGE SCALE GENOMIC DNA]</scope>
</reference>
<feature type="domain" description="WYL" evidence="4">
    <location>
        <begin position="155"/>
        <end position="220"/>
    </location>
</feature>
<feature type="domain" description="HTH deoR-type" evidence="3">
    <location>
        <begin position="27"/>
        <end position="71"/>
    </location>
</feature>
<proteinExistence type="predicted"/>
<evidence type="ECO:0000256" key="2">
    <source>
        <dbReference type="ARBA" id="ARBA00023163"/>
    </source>
</evidence>
<dbReference type="InterPro" id="IPR057727">
    <property type="entry name" value="WCX_dom"/>
</dbReference>
<accession>A0A1G2QQS1</accession>
<gene>
    <name evidence="6" type="ORF">A2117_01320</name>
</gene>
<dbReference type="AlphaFoldDB" id="A0A1G2QQS1"/>
<dbReference type="InterPro" id="IPR001034">
    <property type="entry name" value="DeoR_HTH"/>
</dbReference>
<dbReference type="InterPro" id="IPR051534">
    <property type="entry name" value="CBASS_pafABC_assoc_protein"/>
</dbReference>
<comment type="caution">
    <text evidence="6">The sequence shown here is derived from an EMBL/GenBank/DDBJ whole genome shotgun (WGS) entry which is preliminary data.</text>
</comment>
<evidence type="ECO:0000313" key="6">
    <source>
        <dbReference type="EMBL" id="OHA62737.1"/>
    </source>
</evidence>
<evidence type="ECO:0000259" key="4">
    <source>
        <dbReference type="Pfam" id="PF13280"/>
    </source>
</evidence>
<dbReference type="SUPFAM" id="SSF46785">
    <property type="entry name" value="Winged helix' DNA-binding domain"/>
    <property type="match status" value="1"/>
</dbReference>
<dbReference type="Pfam" id="PF08220">
    <property type="entry name" value="HTH_DeoR"/>
    <property type="match status" value="1"/>
</dbReference>
<organism evidence="6 7">
    <name type="scientific">Candidatus Wildermuthbacteria bacterium GWA2_46_15</name>
    <dbReference type="NCBI Taxonomy" id="1802443"/>
    <lineage>
        <taxon>Bacteria</taxon>
        <taxon>Candidatus Wildermuthiibacteriota</taxon>
    </lineage>
</organism>
<dbReference type="GO" id="GO:0003700">
    <property type="term" value="F:DNA-binding transcription factor activity"/>
    <property type="evidence" value="ECO:0007669"/>
    <property type="project" value="InterPro"/>
</dbReference>
<dbReference type="Proteomes" id="UP000179245">
    <property type="component" value="Unassembled WGS sequence"/>
</dbReference>
<dbReference type="Pfam" id="PF25583">
    <property type="entry name" value="WCX"/>
    <property type="match status" value="1"/>
</dbReference>
<dbReference type="InterPro" id="IPR026881">
    <property type="entry name" value="WYL_dom"/>
</dbReference>
<keyword evidence="2" id="KW-0804">Transcription</keyword>
<evidence type="ECO:0000313" key="7">
    <source>
        <dbReference type="Proteomes" id="UP000179245"/>
    </source>
</evidence>
<dbReference type="STRING" id="1802443.A2117_01320"/>